<protein>
    <submittedName>
        <fullName evidence="1">Uncharacterized protein</fullName>
    </submittedName>
</protein>
<reference evidence="2" key="1">
    <citation type="journal article" date="2006" name="Proc. Natl. Acad. Sci. U.S.A.">
        <title>The complete genome of Rhodococcus sp. RHA1 provides insights into a catabolic powerhouse.</title>
        <authorList>
            <person name="McLeod M.P."/>
            <person name="Warren R.L."/>
            <person name="Hsiao W.W.L."/>
            <person name="Araki N."/>
            <person name="Myhre M."/>
            <person name="Fernandes C."/>
            <person name="Miyazawa D."/>
            <person name="Wong W."/>
            <person name="Lillquist A.L."/>
            <person name="Wang D."/>
            <person name="Dosanjh M."/>
            <person name="Hara H."/>
            <person name="Petrescu A."/>
            <person name="Morin R.D."/>
            <person name="Yang G."/>
            <person name="Stott J.M."/>
            <person name="Schein J.E."/>
            <person name="Shin H."/>
            <person name="Smailus D."/>
            <person name="Siddiqui A.S."/>
            <person name="Marra M.A."/>
            <person name="Jones S.J.M."/>
            <person name="Holt R."/>
            <person name="Brinkman F.S.L."/>
            <person name="Miyauchi K."/>
            <person name="Fukuda M."/>
            <person name="Davies J.E."/>
            <person name="Mohn W.W."/>
            <person name="Eltis L.D."/>
        </authorList>
    </citation>
    <scope>NUCLEOTIDE SEQUENCE [LARGE SCALE GENOMIC DNA]</scope>
    <source>
        <strain evidence="2">RHA1</strain>
    </source>
</reference>
<proteinExistence type="predicted"/>
<dbReference type="Proteomes" id="UP000008710">
    <property type="component" value="Chromosome"/>
</dbReference>
<dbReference type="KEGG" id="rha:RHA1_ro07097"/>
<dbReference type="AlphaFoldDB" id="Q0S0S5"/>
<organism evidence="1 2">
    <name type="scientific">Rhodococcus jostii (strain RHA1)</name>
    <dbReference type="NCBI Taxonomy" id="101510"/>
    <lineage>
        <taxon>Bacteria</taxon>
        <taxon>Bacillati</taxon>
        <taxon>Actinomycetota</taxon>
        <taxon>Actinomycetes</taxon>
        <taxon>Mycobacteriales</taxon>
        <taxon>Nocardiaceae</taxon>
        <taxon>Rhodococcus</taxon>
    </lineage>
</organism>
<gene>
    <name evidence="1" type="ordered locus">RHA1_ro07097</name>
</gene>
<evidence type="ECO:0000313" key="2">
    <source>
        <dbReference type="Proteomes" id="UP000008710"/>
    </source>
</evidence>
<sequence>MWSVVQLLAREDGSAVGRTCRYGSRARSFNAIAHSEPRTSTASRGHPGIADRDARYGRRLLDQRLPSRIPFLPTKARRRIRDMDPLVVRARPTIHSRSSAIAIVISPTSLLARPCLANTDHGGAFTGR</sequence>
<name>Q0S0S5_RHOJR</name>
<dbReference type="HOGENOM" id="CLU_1957848_0_0_11"/>
<accession>Q0S0S5</accession>
<dbReference type="EMBL" id="CP000431">
    <property type="protein sequence ID" value="ABG98861.1"/>
    <property type="molecule type" value="Genomic_DNA"/>
</dbReference>
<evidence type="ECO:0000313" key="1">
    <source>
        <dbReference type="EMBL" id="ABG98861.1"/>
    </source>
</evidence>